<gene>
    <name evidence="2" type="ORF">KTO63_09465</name>
</gene>
<dbReference type="Pfam" id="PF08808">
    <property type="entry name" value="RES"/>
    <property type="match status" value="1"/>
</dbReference>
<dbReference type="RefSeq" id="WP_217791016.1">
    <property type="nucleotide sequence ID" value="NZ_JAHSPG010000004.1"/>
</dbReference>
<dbReference type="Proteomes" id="UP000812270">
    <property type="component" value="Unassembled WGS sequence"/>
</dbReference>
<dbReference type="EMBL" id="JAHSPG010000004">
    <property type="protein sequence ID" value="MBV4357373.1"/>
    <property type="molecule type" value="Genomic_DNA"/>
</dbReference>
<feature type="domain" description="RES" evidence="1">
    <location>
        <begin position="14"/>
        <end position="140"/>
    </location>
</feature>
<dbReference type="AlphaFoldDB" id="A0A9E2S9I7"/>
<reference evidence="2" key="1">
    <citation type="submission" date="2021-06" db="EMBL/GenBank/DDBJ databases">
        <authorList>
            <person name="Huq M.A."/>
        </authorList>
    </citation>
    <scope>NUCLEOTIDE SEQUENCE</scope>
    <source>
        <strain evidence="2">MAH-26</strain>
    </source>
</reference>
<keyword evidence="3" id="KW-1185">Reference proteome</keyword>
<proteinExistence type="predicted"/>
<comment type="caution">
    <text evidence="2">The sequence shown here is derived from an EMBL/GenBank/DDBJ whole genome shotgun (WGS) entry which is preliminary data.</text>
</comment>
<protein>
    <submittedName>
        <fullName evidence="2">RES family NAD+ phosphorylase</fullName>
    </submittedName>
</protein>
<name>A0A9E2S9I7_9BACT</name>
<accession>A0A9E2S9I7</accession>
<sequence>MKVYRVGKTRYANDLTGEGAKLHGGRWNHIMTACIYTSESRALALLEYTVNVNIEDIPRSLSITTFEIPDDMAIQELSIAQLPGDWKEFPAPSSTKDFGTGLLDGANFPVIKIPSVVVSQEFNFLFNPKHPDFRKIKIIDVKDLVYDVRIKST</sequence>
<evidence type="ECO:0000313" key="3">
    <source>
        <dbReference type="Proteomes" id="UP000812270"/>
    </source>
</evidence>
<dbReference type="InterPro" id="IPR014914">
    <property type="entry name" value="RES_dom"/>
</dbReference>
<dbReference type="SMART" id="SM00953">
    <property type="entry name" value="RES"/>
    <property type="match status" value="1"/>
</dbReference>
<organism evidence="2 3">
    <name type="scientific">Pinibacter aurantiacus</name>
    <dbReference type="NCBI Taxonomy" id="2851599"/>
    <lineage>
        <taxon>Bacteria</taxon>
        <taxon>Pseudomonadati</taxon>
        <taxon>Bacteroidota</taxon>
        <taxon>Chitinophagia</taxon>
        <taxon>Chitinophagales</taxon>
        <taxon>Chitinophagaceae</taxon>
        <taxon>Pinibacter</taxon>
    </lineage>
</organism>
<evidence type="ECO:0000259" key="1">
    <source>
        <dbReference type="SMART" id="SM00953"/>
    </source>
</evidence>
<evidence type="ECO:0000313" key="2">
    <source>
        <dbReference type="EMBL" id="MBV4357373.1"/>
    </source>
</evidence>